<sequence>MLKMSYLVQGAPSPQLPVLDVFRWAQICESSPPASLALFGSDATINRTAGTDKPLMSELLLPVMLRQQFQPLVHLAISSATAFPILTFRYANFCQSVFSSSQS</sequence>
<dbReference type="AlphaFoldDB" id="A0A4Z2IUD8"/>
<keyword evidence="2" id="KW-1185">Reference proteome</keyword>
<evidence type="ECO:0000313" key="2">
    <source>
        <dbReference type="Proteomes" id="UP000314294"/>
    </source>
</evidence>
<organism evidence="1 2">
    <name type="scientific">Liparis tanakae</name>
    <name type="common">Tanaka's snailfish</name>
    <dbReference type="NCBI Taxonomy" id="230148"/>
    <lineage>
        <taxon>Eukaryota</taxon>
        <taxon>Metazoa</taxon>
        <taxon>Chordata</taxon>
        <taxon>Craniata</taxon>
        <taxon>Vertebrata</taxon>
        <taxon>Euteleostomi</taxon>
        <taxon>Actinopterygii</taxon>
        <taxon>Neopterygii</taxon>
        <taxon>Teleostei</taxon>
        <taxon>Neoteleostei</taxon>
        <taxon>Acanthomorphata</taxon>
        <taxon>Eupercaria</taxon>
        <taxon>Perciformes</taxon>
        <taxon>Cottioidei</taxon>
        <taxon>Cottales</taxon>
        <taxon>Liparidae</taxon>
        <taxon>Liparis</taxon>
    </lineage>
</organism>
<accession>A0A4Z2IUD8</accession>
<evidence type="ECO:0000313" key="1">
    <source>
        <dbReference type="EMBL" id="TNN80833.1"/>
    </source>
</evidence>
<gene>
    <name evidence="1" type="ORF">EYF80_008838</name>
</gene>
<protein>
    <submittedName>
        <fullName evidence="1">Uncharacterized protein</fullName>
    </submittedName>
</protein>
<dbReference type="EMBL" id="SRLO01000050">
    <property type="protein sequence ID" value="TNN80833.1"/>
    <property type="molecule type" value="Genomic_DNA"/>
</dbReference>
<proteinExistence type="predicted"/>
<name>A0A4Z2IUD8_9TELE</name>
<dbReference type="Proteomes" id="UP000314294">
    <property type="component" value="Unassembled WGS sequence"/>
</dbReference>
<reference evidence="1 2" key="1">
    <citation type="submission" date="2019-03" db="EMBL/GenBank/DDBJ databases">
        <title>First draft genome of Liparis tanakae, snailfish: a comprehensive survey of snailfish specific genes.</title>
        <authorList>
            <person name="Kim W."/>
            <person name="Song I."/>
            <person name="Jeong J.-H."/>
            <person name="Kim D."/>
            <person name="Kim S."/>
            <person name="Ryu S."/>
            <person name="Song J.Y."/>
            <person name="Lee S.K."/>
        </authorList>
    </citation>
    <scope>NUCLEOTIDE SEQUENCE [LARGE SCALE GENOMIC DNA]</scope>
    <source>
        <tissue evidence="1">Muscle</tissue>
    </source>
</reference>
<comment type="caution">
    <text evidence="1">The sequence shown here is derived from an EMBL/GenBank/DDBJ whole genome shotgun (WGS) entry which is preliminary data.</text>
</comment>